<feature type="binding site" evidence="11">
    <location>
        <position position="141"/>
    </location>
    <ligand>
        <name>ATP</name>
        <dbReference type="ChEBI" id="CHEBI:30616"/>
    </ligand>
</feature>
<evidence type="ECO:0000256" key="4">
    <source>
        <dbReference type="ARBA" id="ARBA00008142"/>
    </source>
</evidence>
<dbReference type="GO" id="GO:0005524">
    <property type="term" value="F:ATP binding"/>
    <property type="evidence" value="ECO:0007669"/>
    <property type="project" value="UniProtKB-KW"/>
</dbReference>
<evidence type="ECO:0000256" key="5">
    <source>
        <dbReference type="ARBA" id="ARBA00022679"/>
    </source>
</evidence>
<feature type="binding site" evidence="11">
    <location>
        <position position="83"/>
    </location>
    <ligand>
        <name>ATP</name>
        <dbReference type="ChEBI" id="CHEBI:30616"/>
    </ligand>
</feature>
<evidence type="ECO:0000256" key="12">
    <source>
        <dbReference type="RuleBase" id="RU004011"/>
    </source>
</evidence>
<feature type="active site" description="Pros-phosphohistidine intermediate" evidence="11">
    <location>
        <position position="144"/>
    </location>
</feature>
<evidence type="ECO:0000313" key="16">
    <source>
        <dbReference type="Proteomes" id="UP001605036"/>
    </source>
</evidence>
<evidence type="ECO:0000256" key="2">
    <source>
        <dbReference type="ARBA" id="ARBA00000937"/>
    </source>
</evidence>
<dbReference type="InterPro" id="IPR036850">
    <property type="entry name" value="NDK-like_dom_sf"/>
</dbReference>
<proteinExistence type="inferred from homology"/>
<dbReference type="GO" id="GO:0004550">
    <property type="term" value="F:nucleoside diphosphate kinase activity"/>
    <property type="evidence" value="ECO:0007669"/>
    <property type="project" value="UniProtKB-EC"/>
</dbReference>
<dbReference type="PANTHER" id="PTHR46161">
    <property type="entry name" value="NUCLEOSIDE DIPHOSPHATE KINASE"/>
    <property type="match status" value="1"/>
</dbReference>
<comment type="subcellular location">
    <subcellularLocation>
        <location evidence="3">Cell projection</location>
        <location evidence="3">Cilium</location>
    </subcellularLocation>
</comment>
<feature type="binding site" evidence="11">
    <location>
        <position position="111"/>
    </location>
    <ligand>
        <name>ATP</name>
        <dbReference type="ChEBI" id="CHEBI:30616"/>
    </ligand>
</feature>
<feature type="chain" id="PRO_5044860595" description="Nucleoside diphosphate kinase-like domain-containing protein" evidence="13">
    <location>
        <begin position="16"/>
        <end position="178"/>
    </location>
</feature>
<feature type="binding site" evidence="11">
    <location>
        <position position="35"/>
    </location>
    <ligand>
        <name>ATP</name>
        <dbReference type="ChEBI" id="CHEBI:30616"/>
    </ligand>
</feature>
<dbReference type="PRINTS" id="PR01243">
    <property type="entry name" value="NUCDPKINASE"/>
</dbReference>
<evidence type="ECO:0000256" key="7">
    <source>
        <dbReference type="ARBA" id="ARBA00022777"/>
    </source>
</evidence>
<dbReference type="SMART" id="SM00562">
    <property type="entry name" value="NDK"/>
    <property type="match status" value="1"/>
</dbReference>
<comment type="catalytic activity">
    <reaction evidence="1">
        <text>a 2'-deoxyribonucleoside 5'-diphosphate + ATP = a 2'-deoxyribonucleoside 5'-triphosphate + ADP</text>
        <dbReference type="Rhea" id="RHEA:44640"/>
        <dbReference type="ChEBI" id="CHEBI:30616"/>
        <dbReference type="ChEBI" id="CHEBI:61560"/>
        <dbReference type="ChEBI" id="CHEBI:73316"/>
        <dbReference type="ChEBI" id="CHEBI:456216"/>
        <dbReference type="EC" id="2.7.4.6"/>
    </reaction>
</comment>
<evidence type="ECO:0000259" key="14">
    <source>
        <dbReference type="SMART" id="SM00562"/>
    </source>
</evidence>
<feature type="signal peptide" evidence="13">
    <location>
        <begin position="1"/>
        <end position="15"/>
    </location>
</feature>
<keyword evidence="6" id="KW-0547">Nucleotide-binding</keyword>
<keyword evidence="13" id="KW-0732">Signal</keyword>
<protein>
    <recommendedName>
        <fullName evidence="14">Nucleoside diphosphate kinase-like domain-containing protein</fullName>
    </recommendedName>
</protein>
<dbReference type="EMBL" id="JBHFFA010000003">
    <property type="protein sequence ID" value="KAL2634641.1"/>
    <property type="molecule type" value="Genomic_DNA"/>
</dbReference>
<comment type="caution">
    <text evidence="15">The sequence shown here is derived from an EMBL/GenBank/DDBJ whole genome shotgun (WGS) entry which is preliminary data.</text>
</comment>
<evidence type="ECO:0000256" key="10">
    <source>
        <dbReference type="ARBA" id="ARBA00023273"/>
    </source>
</evidence>
<name>A0ABD1YVQ9_9MARC</name>
<keyword evidence="10" id="KW-0966">Cell projection</keyword>
<keyword evidence="5" id="KW-0808">Transferase</keyword>
<reference evidence="15 16" key="1">
    <citation type="submission" date="2024-09" db="EMBL/GenBank/DDBJ databases">
        <title>Chromosome-scale assembly of Riccia fluitans.</title>
        <authorList>
            <person name="Paukszto L."/>
            <person name="Sawicki J."/>
            <person name="Karawczyk K."/>
            <person name="Piernik-Szablinska J."/>
            <person name="Szczecinska M."/>
            <person name="Mazdziarz M."/>
        </authorList>
    </citation>
    <scope>NUCLEOTIDE SEQUENCE [LARGE SCALE GENOMIC DNA]</scope>
    <source>
        <strain evidence="15">Rf_01</strain>
        <tissue evidence="15">Aerial parts of the thallus</tissue>
    </source>
</reference>
<dbReference type="PROSITE" id="PS51374">
    <property type="entry name" value="NDPK_LIKE"/>
    <property type="match status" value="1"/>
</dbReference>
<evidence type="ECO:0000256" key="13">
    <source>
        <dbReference type="SAM" id="SignalP"/>
    </source>
</evidence>
<dbReference type="PANTHER" id="PTHR46161:SF3">
    <property type="entry name" value="NUCLEOSIDE DIPHOSPHATE KINASE DDB_G0292928-RELATED"/>
    <property type="match status" value="1"/>
</dbReference>
<dbReference type="SUPFAM" id="SSF54919">
    <property type="entry name" value="Nucleoside diphosphate kinase, NDK"/>
    <property type="match status" value="1"/>
</dbReference>
<gene>
    <name evidence="15" type="ORF">R1flu_006120</name>
</gene>
<sequence length="178" mass="19996">MLAMLNLWLLILAAAVPKIVTPGLSLPEKTLAMIKPDAVQSNYTSMIRQIIVSEGFHILEEKLAHLDDVAAKSFYKEHAERSFFPSLIRFMTSGPVYAMILEREGAIKKWRTLMGPTDSNKARVQAPDSIRAKFGIDGEKNSVHGSDSTEAAIREIATFFRDFQESNMDSSRRVHEEL</sequence>
<evidence type="ECO:0000256" key="1">
    <source>
        <dbReference type="ARBA" id="ARBA00000082"/>
    </source>
</evidence>
<evidence type="ECO:0000256" key="6">
    <source>
        <dbReference type="ARBA" id="ARBA00022741"/>
    </source>
</evidence>
<evidence type="ECO:0000256" key="11">
    <source>
        <dbReference type="PROSITE-ProRule" id="PRU00706"/>
    </source>
</evidence>
<keyword evidence="9" id="KW-0067">ATP-binding</keyword>
<dbReference type="Proteomes" id="UP001605036">
    <property type="component" value="Unassembled WGS sequence"/>
</dbReference>
<dbReference type="FunFam" id="3.30.70.141:FF:000010">
    <property type="entry name" value="Nucleoside diphosphate kinase 7"/>
    <property type="match status" value="1"/>
</dbReference>
<keyword evidence="8" id="KW-0378">Hydrolase</keyword>
<dbReference type="GO" id="GO:0005929">
    <property type="term" value="C:cilium"/>
    <property type="evidence" value="ECO:0007669"/>
    <property type="project" value="UniProtKB-SubCell"/>
</dbReference>
<dbReference type="Gene3D" id="3.30.70.141">
    <property type="entry name" value="Nucleoside diphosphate kinase-like domain"/>
    <property type="match status" value="1"/>
</dbReference>
<comment type="similarity">
    <text evidence="4 11 12">Belongs to the NDK family.</text>
</comment>
<comment type="catalytic activity">
    <reaction evidence="2">
        <text>a ribonucleoside 5'-diphosphate + ATP = a ribonucleoside 5'-triphosphate + ADP</text>
        <dbReference type="Rhea" id="RHEA:18113"/>
        <dbReference type="ChEBI" id="CHEBI:30616"/>
        <dbReference type="ChEBI" id="CHEBI:57930"/>
        <dbReference type="ChEBI" id="CHEBI:61557"/>
        <dbReference type="ChEBI" id="CHEBI:456216"/>
        <dbReference type="EC" id="2.7.4.6"/>
    </reaction>
</comment>
<keyword evidence="16" id="KW-1185">Reference proteome</keyword>
<dbReference type="InterPro" id="IPR001564">
    <property type="entry name" value="Nucleoside_diP_kinase"/>
</dbReference>
<accession>A0ABD1YVQ9</accession>
<dbReference type="AlphaFoldDB" id="A0ABD1YVQ9"/>
<dbReference type="GO" id="GO:0016787">
    <property type="term" value="F:hydrolase activity"/>
    <property type="evidence" value="ECO:0007669"/>
    <property type="project" value="UniProtKB-KW"/>
</dbReference>
<feature type="binding site" evidence="11">
    <location>
        <position position="131"/>
    </location>
    <ligand>
        <name>ATP</name>
        <dbReference type="ChEBI" id="CHEBI:30616"/>
    </ligand>
</feature>
<evidence type="ECO:0000256" key="9">
    <source>
        <dbReference type="ARBA" id="ARBA00022840"/>
    </source>
</evidence>
<feature type="domain" description="Nucleoside diphosphate kinase-like" evidence="14">
    <location>
        <begin position="27"/>
        <end position="167"/>
    </location>
</feature>
<dbReference type="InterPro" id="IPR034907">
    <property type="entry name" value="NDK-like_dom"/>
</dbReference>
<keyword evidence="7" id="KW-0418">Kinase</keyword>
<evidence type="ECO:0000256" key="8">
    <source>
        <dbReference type="ARBA" id="ARBA00022801"/>
    </source>
</evidence>
<organism evidence="15 16">
    <name type="scientific">Riccia fluitans</name>
    <dbReference type="NCBI Taxonomy" id="41844"/>
    <lineage>
        <taxon>Eukaryota</taxon>
        <taxon>Viridiplantae</taxon>
        <taxon>Streptophyta</taxon>
        <taxon>Embryophyta</taxon>
        <taxon>Marchantiophyta</taxon>
        <taxon>Marchantiopsida</taxon>
        <taxon>Marchantiidae</taxon>
        <taxon>Marchantiales</taxon>
        <taxon>Ricciaceae</taxon>
        <taxon>Riccia</taxon>
    </lineage>
</organism>
<evidence type="ECO:0000256" key="3">
    <source>
        <dbReference type="ARBA" id="ARBA00004138"/>
    </source>
</evidence>
<dbReference type="Pfam" id="PF00334">
    <property type="entry name" value="NDK"/>
    <property type="match status" value="1"/>
</dbReference>
<evidence type="ECO:0000313" key="15">
    <source>
        <dbReference type="EMBL" id="KAL2634641.1"/>
    </source>
</evidence>
<feature type="binding site" evidence="11">
    <location>
        <position position="117"/>
    </location>
    <ligand>
        <name>ATP</name>
        <dbReference type="ChEBI" id="CHEBI:30616"/>
    </ligand>
</feature>